<feature type="compositionally biased region" description="Low complexity" evidence="1">
    <location>
        <begin position="158"/>
        <end position="169"/>
    </location>
</feature>
<feature type="compositionally biased region" description="Low complexity" evidence="1">
    <location>
        <begin position="211"/>
        <end position="227"/>
    </location>
</feature>
<feature type="compositionally biased region" description="Pro residues" evidence="1">
    <location>
        <begin position="186"/>
        <end position="195"/>
    </location>
</feature>
<feature type="region of interest" description="Disordered" evidence="1">
    <location>
        <begin position="417"/>
        <end position="439"/>
    </location>
</feature>
<reference evidence="2" key="1">
    <citation type="submission" date="2014-11" db="EMBL/GenBank/DDBJ databases">
        <authorList>
            <person name="Otto D Thomas"/>
            <person name="Naeem Raeece"/>
        </authorList>
    </citation>
    <scope>NUCLEOTIDE SEQUENCE</scope>
</reference>
<feature type="compositionally biased region" description="Low complexity" evidence="1">
    <location>
        <begin position="244"/>
        <end position="262"/>
    </location>
</feature>
<feature type="compositionally biased region" description="Low complexity" evidence="1">
    <location>
        <begin position="306"/>
        <end position="317"/>
    </location>
</feature>
<evidence type="ECO:0000313" key="2">
    <source>
        <dbReference type="EMBL" id="CEM46967.1"/>
    </source>
</evidence>
<dbReference type="VEuPathDB" id="CryptoDB:Cvel_30677"/>
<dbReference type="InterPro" id="IPR036028">
    <property type="entry name" value="SH3-like_dom_sf"/>
</dbReference>
<feature type="compositionally biased region" description="Low complexity" evidence="1">
    <location>
        <begin position="18"/>
        <end position="40"/>
    </location>
</feature>
<feature type="compositionally biased region" description="Basic and acidic residues" evidence="1">
    <location>
        <begin position="1"/>
        <end position="15"/>
    </location>
</feature>
<evidence type="ECO:0000256" key="1">
    <source>
        <dbReference type="SAM" id="MobiDB-lite"/>
    </source>
</evidence>
<organism evidence="2">
    <name type="scientific">Chromera velia CCMP2878</name>
    <dbReference type="NCBI Taxonomy" id="1169474"/>
    <lineage>
        <taxon>Eukaryota</taxon>
        <taxon>Sar</taxon>
        <taxon>Alveolata</taxon>
        <taxon>Colpodellida</taxon>
        <taxon>Chromeraceae</taxon>
        <taxon>Chromera</taxon>
    </lineage>
</organism>
<name>A0A0G4HRN0_9ALVE</name>
<dbReference type="EMBL" id="CDMZ01003603">
    <property type="protein sequence ID" value="CEM46967.1"/>
    <property type="molecule type" value="Genomic_DNA"/>
</dbReference>
<proteinExistence type="predicted"/>
<accession>A0A0G4HRN0</accession>
<dbReference type="SUPFAM" id="SSF50044">
    <property type="entry name" value="SH3-domain"/>
    <property type="match status" value="1"/>
</dbReference>
<protein>
    <recommendedName>
        <fullName evidence="3">SH3 domain-containing protein</fullName>
    </recommendedName>
</protein>
<evidence type="ECO:0008006" key="3">
    <source>
        <dbReference type="Google" id="ProtNLM"/>
    </source>
</evidence>
<feature type="region of interest" description="Disordered" evidence="1">
    <location>
        <begin position="158"/>
        <end position="332"/>
    </location>
</feature>
<feature type="non-terminal residue" evidence="2">
    <location>
        <position position="1"/>
    </location>
</feature>
<gene>
    <name evidence="2" type="ORF">Cvel_30677</name>
</gene>
<dbReference type="AlphaFoldDB" id="A0A0G4HRN0"/>
<feature type="compositionally biased region" description="Pro residues" evidence="1">
    <location>
        <begin position="170"/>
        <end position="179"/>
    </location>
</feature>
<sequence>VEMSSDRREMGKDRGLTSASASGRVSSQSSAAGQQREGAGVPAAASPPYASDTFRVRRRVEQSPDPDGQYACHWSVVGVPEEFRFVAFPPERGEEELELPLVQRRQQPETEAQPRPSPEFETLKKTHENLLSQLHQLVGSNSNGLVPARDLRALAAACGPAPSSSAGGPPYYPAAPGPSPSDWADRPPPPIPEGGPPSYSIPPRDPRGREQQPYGYAPAPAQQPHGYTSYPSDYSQQGRERHPYPQQQHYPSYPLPSHTQRQAGGGGFQGQGPIDRGGRGGGGYRGHEDPYHGGGGASPSYASHHQPQQQQQQGGQPADLFVRTSEPYPDAEGRATNAVYIISERHSAQESMEISLEKGDRVLVSWDHPNGWLYGKVVYRAIRPSGGGGKGGKGSALPHMDRLEGWFPFHKARKLQNADTTGNYPAPAPSRANPEGHHG</sequence>
<feature type="region of interest" description="Disordered" evidence="1">
    <location>
        <begin position="90"/>
        <end position="121"/>
    </location>
</feature>
<feature type="region of interest" description="Disordered" evidence="1">
    <location>
        <begin position="1"/>
        <end position="70"/>
    </location>
</feature>
<dbReference type="Gene3D" id="2.30.30.40">
    <property type="entry name" value="SH3 Domains"/>
    <property type="match status" value="1"/>
</dbReference>